<feature type="compositionally biased region" description="Low complexity" evidence="2">
    <location>
        <begin position="475"/>
        <end position="487"/>
    </location>
</feature>
<dbReference type="EMBL" id="MLAK01001136">
    <property type="protein sequence ID" value="OHS97124.1"/>
    <property type="molecule type" value="Genomic_DNA"/>
</dbReference>
<name>A0A1J4JIT4_9EUKA</name>
<feature type="coiled-coil region" evidence="1">
    <location>
        <begin position="80"/>
        <end position="365"/>
    </location>
</feature>
<organism evidence="3 4">
    <name type="scientific">Tritrichomonas foetus</name>
    <dbReference type="NCBI Taxonomy" id="1144522"/>
    <lineage>
        <taxon>Eukaryota</taxon>
        <taxon>Metamonada</taxon>
        <taxon>Parabasalia</taxon>
        <taxon>Tritrichomonadida</taxon>
        <taxon>Tritrichomonadidae</taxon>
        <taxon>Tritrichomonas</taxon>
    </lineage>
</organism>
<dbReference type="Proteomes" id="UP000179807">
    <property type="component" value="Unassembled WGS sequence"/>
</dbReference>
<evidence type="ECO:0000313" key="3">
    <source>
        <dbReference type="EMBL" id="OHS97124.1"/>
    </source>
</evidence>
<dbReference type="AlphaFoldDB" id="A0A1J4JIT4"/>
<feature type="coiled-coil region" evidence="1">
    <location>
        <begin position="577"/>
        <end position="701"/>
    </location>
</feature>
<evidence type="ECO:0000313" key="4">
    <source>
        <dbReference type="Proteomes" id="UP000179807"/>
    </source>
</evidence>
<sequence>MSENFYEYHLTSERISKECERFENIAHELSVPVQFIRYQDENDSNQAISSVFSQAALFLRRSITDPSVVPEDLEISNPEIEKLSKKIDQINSDIEQKVTSFHSTLSTARQIMSDRLSSLHKEYQEKVRQLTTEHENEKAMVEQELKDLQESFDAKLDQEISPHINERHEIQNKLTALREDYEVVNSKLIASVSDSKEKLAELEKQRDEYQNSATADELSKKFNDLQIEYENKIKAKKEEQKKLNQELKQIKNTYKTKIETLTNTLSQLESTSNSRIKKAVDSQISIHNQKKQKIENENKKREIELRRQIEKEEQINSTSIHKIKADIEEQKKLIADAEERYQNALHELESKANQQISQRELERQNLEKVQAKTLKQLASRHQDALAVIRKDSEMARFSLEQKYSKSISQIPSKSDIHQNINNSSSNVNISNQNNANLNSVSTNNLNRVHPPSDDQTKKMLESTKSAPRRIPRQPMPQQKQQTNLNQQARHHAQQRQIQQQVKNKLISPKTNSNEYDSEISDRLDKFDYATKMEFISMNKASDAIELQTLLNQELLQSGIDRVKRQFMAIDKEKEMVNERLKHKIELKSNKLDKDNEAKLNARISVQYNIIAELKNDIQKIKNDKMSKVELSTIQKEHKMQLEKMKERLVNAEKMNKKKVDQYRQKFEKMINSEIDSRQKLLNEMTNRTNDILNELKETKDAIQDGPIKNHQEWMKMRKEMADSTNKILNGLQETSSPRTTAAVQRFPVEAKSTLPLLKH</sequence>
<evidence type="ECO:0000256" key="2">
    <source>
        <dbReference type="SAM" id="MobiDB-lite"/>
    </source>
</evidence>
<protein>
    <submittedName>
        <fullName evidence="3">Uncharacterized protein</fullName>
    </submittedName>
</protein>
<feature type="compositionally biased region" description="Low complexity" evidence="2">
    <location>
        <begin position="418"/>
        <end position="446"/>
    </location>
</feature>
<evidence type="ECO:0000256" key="1">
    <source>
        <dbReference type="SAM" id="Coils"/>
    </source>
</evidence>
<reference evidence="3" key="1">
    <citation type="submission" date="2016-10" db="EMBL/GenBank/DDBJ databases">
        <authorList>
            <person name="Benchimol M."/>
            <person name="Almeida L.G."/>
            <person name="Vasconcelos A.T."/>
            <person name="Perreira-Neves A."/>
            <person name="Rosa I.A."/>
            <person name="Tasca T."/>
            <person name="Bogo M.R."/>
            <person name="de Souza W."/>
        </authorList>
    </citation>
    <scope>NUCLEOTIDE SEQUENCE [LARGE SCALE GENOMIC DNA]</scope>
    <source>
        <strain evidence="3">K</strain>
    </source>
</reference>
<dbReference type="RefSeq" id="XP_068350261.1">
    <property type="nucleotide sequence ID" value="XM_068511012.1"/>
</dbReference>
<feature type="region of interest" description="Disordered" evidence="2">
    <location>
        <begin position="406"/>
        <end position="516"/>
    </location>
</feature>
<keyword evidence="1" id="KW-0175">Coiled coil</keyword>
<proteinExistence type="predicted"/>
<feature type="compositionally biased region" description="Basic and acidic residues" evidence="2">
    <location>
        <begin position="450"/>
        <end position="461"/>
    </location>
</feature>
<comment type="caution">
    <text evidence="3">The sequence shown here is derived from an EMBL/GenBank/DDBJ whole genome shotgun (WGS) entry which is preliminary data.</text>
</comment>
<dbReference type="VEuPathDB" id="TrichDB:TRFO_36739"/>
<gene>
    <name evidence="3" type="ORF">TRFO_36739</name>
</gene>
<accession>A0A1J4JIT4</accession>
<keyword evidence="4" id="KW-1185">Reference proteome</keyword>
<dbReference type="GeneID" id="94845716"/>